<keyword evidence="3" id="KW-1185">Reference proteome</keyword>
<keyword evidence="1" id="KW-0732">Signal</keyword>
<dbReference type="EMBL" id="PYWC01000125">
    <property type="protein sequence ID" value="PWW72000.1"/>
    <property type="molecule type" value="Genomic_DNA"/>
</dbReference>
<dbReference type="AlphaFoldDB" id="A0A317SEG2"/>
<evidence type="ECO:0000256" key="1">
    <source>
        <dbReference type="SAM" id="SignalP"/>
    </source>
</evidence>
<name>A0A317SEG2_9PEZI</name>
<comment type="caution">
    <text evidence="2">The sequence shown here is derived from an EMBL/GenBank/DDBJ whole genome shotgun (WGS) entry which is preliminary data.</text>
</comment>
<protein>
    <submittedName>
        <fullName evidence="2">Uncharacterized protein</fullName>
    </submittedName>
</protein>
<sequence>MVCWFFFLLLIVPFALAAPQEEEEDSPASIITVEEITTTVLPPPERTVTEVGIPVQAEVSCSDPSWIPTVDAWVKEEVDRKLKEWWESIPDRDSKSFITEFGTAFGGSTHNLACGVDTEDQFPRCKLPEMDLLCTSCNLEPESFHETSSRMLAHLLTSPPSRPITIFIVLTSAKAGIGEGQMGFEGLREDVAQNFFPWKDTRTDLEKAAPWLAAIFSTAAGFVPFGFAARGVQGAIDQALISGLSTAGAAFAGAVFSQDRADGAIERTGDVCGGLLLDREGYLGEVVYVDIRGGVYLRGGRFVLRDKWEKSDLEEFFKKRLVAWFVNHEIREHTRTFILCANSTHPDSVVSPSDSQYITGNGTRVCSLYRLNDEGGLEELIAVEKLKQPQYNITARDMVQSSVEAHLANGLGYTAEDMMPRLQISAALPADQQWFARGAAGEGAFTIPVCDVGNETEWMGQGLPCCCGKLAFFSSLGRNARADWSLVPGIGCKGTKSFMEKANMSGFDPVENKCREICPVCASVEYGNGASSRSKSSGRALAGVFFAIGVASFLLG</sequence>
<accession>A0A317SEG2</accession>
<dbReference type="OrthoDB" id="5383967at2759"/>
<evidence type="ECO:0000313" key="2">
    <source>
        <dbReference type="EMBL" id="PWW72000.1"/>
    </source>
</evidence>
<reference evidence="2 3" key="1">
    <citation type="submission" date="2018-03" db="EMBL/GenBank/DDBJ databases">
        <title>Genomes of Pezizomycetes fungi and the evolution of truffles.</title>
        <authorList>
            <person name="Murat C."/>
            <person name="Payen T."/>
            <person name="Noel B."/>
            <person name="Kuo A."/>
            <person name="Martin F.M."/>
        </authorList>
    </citation>
    <scope>NUCLEOTIDE SEQUENCE [LARGE SCALE GENOMIC DNA]</scope>
    <source>
        <strain evidence="2">091103-1</strain>
    </source>
</reference>
<dbReference type="STRING" id="42249.A0A317SEG2"/>
<dbReference type="Proteomes" id="UP000246991">
    <property type="component" value="Unassembled WGS sequence"/>
</dbReference>
<feature type="signal peptide" evidence="1">
    <location>
        <begin position="1"/>
        <end position="17"/>
    </location>
</feature>
<organism evidence="2 3">
    <name type="scientific">Tuber magnatum</name>
    <name type="common">white Piedmont truffle</name>
    <dbReference type="NCBI Taxonomy" id="42249"/>
    <lineage>
        <taxon>Eukaryota</taxon>
        <taxon>Fungi</taxon>
        <taxon>Dikarya</taxon>
        <taxon>Ascomycota</taxon>
        <taxon>Pezizomycotina</taxon>
        <taxon>Pezizomycetes</taxon>
        <taxon>Pezizales</taxon>
        <taxon>Tuberaceae</taxon>
        <taxon>Tuber</taxon>
    </lineage>
</organism>
<evidence type="ECO:0000313" key="3">
    <source>
        <dbReference type="Proteomes" id="UP000246991"/>
    </source>
</evidence>
<gene>
    <name evidence="2" type="ORF">C7212DRAFT_348411</name>
</gene>
<proteinExistence type="predicted"/>
<feature type="chain" id="PRO_5016303935" evidence="1">
    <location>
        <begin position="18"/>
        <end position="556"/>
    </location>
</feature>